<keyword evidence="2" id="KW-0677">Repeat</keyword>
<dbReference type="AlphaFoldDB" id="A0A858C2Q8"/>
<evidence type="ECO:0000313" key="5">
    <source>
        <dbReference type="EMBL" id="QIB98743.1"/>
    </source>
</evidence>
<dbReference type="InterPro" id="IPR001480">
    <property type="entry name" value="Bulb-type_lectin_dom"/>
</dbReference>
<dbReference type="PROSITE" id="PS50927">
    <property type="entry name" value="BULB_LECTIN"/>
    <property type="match status" value="1"/>
</dbReference>
<name>A0A858C2Q8_9ARAE</name>
<sequence length="208" mass="22253">MHTYVASDQHWVMSCLHRRRGRLLLLLLLLSAAVILGLLTSPISADDNILYSGDYLYPGQYLWNGDYQLILQEDCNFVLYDRGRAVWGSGTDGRASYCYVRMQSDGNLVIYSNVGRPLWASNTDRGNGFYVLILQDDRNVVIYGGGVVWATASNAYAGAAAVVAVNGGLAANGTSPFGSVAAVVNAAGGGTVELGRKIRMATAKGVHG</sequence>
<evidence type="ECO:0000256" key="3">
    <source>
        <dbReference type="ARBA" id="ARBA00023035"/>
    </source>
</evidence>
<keyword evidence="3" id="KW-0465">Mannose-binding</keyword>
<evidence type="ECO:0000259" key="4">
    <source>
        <dbReference type="PROSITE" id="PS50927"/>
    </source>
</evidence>
<feature type="domain" description="Bulb-type lectin" evidence="4">
    <location>
        <begin position="47"/>
        <end position="155"/>
    </location>
</feature>
<keyword evidence="1" id="KW-0348">Hemagglutinin</keyword>
<evidence type="ECO:0000256" key="1">
    <source>
        <dbReference type="ARBA" id="ARBA00022546"/>
    </source>
</evidence>
<organism evidence="5">
    <name type="scientific">Arisaema heterophyllum</name>
    <dbReference type="NCBI Taxonomy" id="227498"/>
    <lineage>
        <taxon>Eukaryota</taxon>
        <taxon>Viridiplantae</taxon>
        <taxon>Streptophyta</taxon>
        <taxon>Embryophyta</taxon>
        <taxon>Tracheophyta</taxon>
        <taxon>Spermatophyta</taxon>
        <taxon>Magnoliopsida</taxon>
        <taxon>Liliopsida</taxon>
        <taxon>Araceae</taxon>
        <taxon>Aroideae</taxon>
        <taxon>Arisaemateae</taxon>
        <taxon>Arisaema</taxon>
    </lineage>
</organism>
<dbReference type="GO" id="GO:0005537">
    <property type="term" value="F:D-mannose binding"/>
    <property type="evidence" value="ECO:0007669"/>
    <property type="project" value="UniProtKB-KW"/>
</dbReference>
<gene>
    <name evidence="5" type="primary">Ltn3</name>
</gene>
<evidence type="ECO:0000256" key="2">
    <source>
        <dbReference type="ARBA" id="ARBA00022737"/>
    </source>
</evidence>
<dbReference type="InterPro" id="IPR036426">
    <property type="entry name" value="Bulb-type_lectin_dom_sf"/>
</dbReference>
<proteinExistence type="evidence at transcript level"/>
<dbReference type="SUPFAM" id="SSF51110">
    <property type="entry name" value="alpha-D-mannose-specific plant lectins"/>
    <property type="match status" value="1"/>
</dbReference>
<accession>A0A858C2Q8</accession>
<dbReference type="CDD" id="cd00028">
    <property type="entry name" value="B_lectin"/>
    <property type="match status" value="1"/>
</dbReference>
<dbReference type="SMART" id="SM00108">
    <property type="entry name" value="B_lectin"/>
    <property type="match status" value="1"/>
</dbReference>
<protein>
    <submittedName>
        <fullName evidence="5">Lectin 3</fullName>
    </submittedName>
</protein>
<reference evidence="5" key="1">
    <citation type="submission" date="2019-01" db="EMBL/GenBank/DDBJ databases">
        <authorList>
            <person name="Wu J."/>
            <person name="Zhao D."/>
            <person name="Shi Y."/>
            <person name="Zhang S."/>
        </authorList>
    </citation>
    <scope>NUCLEOTIDE SEQUENCE</scope>
</reference>
<dbReference type="Gene3D" id="2.90.10.10">
    <property type="entry name" value="Bulb-type lectin domain"/>
    <property type="match status" value="1"/>
</dbReference>
<dbReference type="GO" id="GO:0051707">
    <property type="term" value="P:response to other organism"/>
    <property type="evidence" value="ECO:0007669"/>
    <property type="project" value="UniProtKB-ARBA"/>
</dbReference>
<keyword evidence="3" id="KW-0430">Lectin</keyword>
<dbReference type="EMBL" id="MK381451">
    <property type="protein sequence ID" value="QIB98743.1"/>
    <property type="molecule type" value="mRNA"/>
</dbReference>